<organism evidence="2 3">
    <name type="scientific">Linum tenue</name>
    <dbReference type="NCBI Taxonomy" id="586396"/>
    <lineage>
        <taxon>Eukaryota</taxon>
        <taxon>Viridiplantae</taxon>
        <taxon>Streptophyta</taxon>
        <taxon>Embryophyta</taxon>
        <taxon>Tracheophyta</taxon>
        <taxon>Spermatophyta</taxon>
        <taxon>Magnoliopsida</taxon>
        <taxon>eudicotyledons</taxon>
        <taxon>Gunneridae</taxon>
        <taxon>Pentapetalae</taxon>
        <taxon>rosids</taxon>
        <taxon>fabids</taxon>
        <taxon>Malpighiales</taxon>
        <taxon>Linaceae</taxon>
        <taxon>Linum</taxon>
    </lineage>
</organism>
<reference evidence="2" key="1">
    <citation type="submission" date="2022-08" db="EMBL/GenBank/DDBJ databases">
        <authorList>
            <person name="Gutierrez-Valencia J."/>
        </authorList>
    </citation>
    <scope>NUCLEOTIDE SEQUENCE</scope>
</reference>
<comment type="caution">
    <text evidence="2">The sequence shown here is derived from an EMBL/GenBank/DDBJ whole genome shotgun (WGS) entry which is preliminary data.</text>
</comment>
<dbReference type="EMBL" id="CAMGYJ010000002">
    <property type="protein sequence ID" value="CAI0381111.1"/>
    <property type="molecule type" value="Genomic_DNA"/>
</dbReference>
<feature type="signal peptide" evidence="1">
    <location>
        <begin position="1"/>
        <end position="16"/>
    </location>
</feature>
<gene>
    <name evidence="2" type="ORF">LITE_LOCUS2986</name>
</gene>
<proteinExistence type="predicted"/>
<evidence type="ECO:0000313" key="3">
    <source>
        <dbReference type="Proteomes" id="UP001154282"/>
    </source>
</evidence>
<evidence type="ECO:0000256" key="1">
    <source>
        <dbReference type="SAM" id="SignalP"/>
    </source>
</evidence>
<dbReference type="Proteomes" id="UP001154282">
    <property type="component" value="Unassembled WGS sequence"/>
</dbReference>
<keyword evidence="3" id="KW-1185">Reference proteome</keyword>
<dbReference type="AlphaFoldDB" id="A0AAV0H743"/>
<evidence type="ECO:0000313" key="2">
    <source>
        <dbReference type="EMBL" id="CAI0381111.1"/>
    </source>
</evidence>
<name>A0AAV0H743_9ROSI</name>
<accession>A0AAV0H743</accession>
<sequence>MRRELLFIHIWGLGRGLGACQAINAVVGRLRLSDTVHCTFGRGCPPAPSPC</sequence>
<keyword evidence="1" id="KW-0732">Signal</keyword>
<protein>
    <submittedName>
        <fullName evidence="2">Uncharacterized protein</fullName>
    </submittedName>
</protein>
<feature type="chain" id="PRO_5043919909" evidence="1">
    <location>
        <begin position="17"/>
        <end position="51"/>
    </location>
</feature>